<dbReference type="Proteomes" id="UP000520156">
    <property type="component" value="Unassembled WGS sequence"/>
</dbReference>
<dbReference type="GO" id="GO:1903607">
    <property type="term" value="P:cytochrome c biosynthetic process"/>
    <property type="evidence" value="ECO:0007669"/>
    <property type="project" value="TreeGrafter"/>
</dbReference>
<evidence type="ECO:0000256" key="3">
    <source>
        <dbReference type="ARBA" id="ARBA00010544"/>
    </source>
</evidence>
<dbReference type="GO" id="GO:0005886">
    <property type="term" value="C:plasma membrane"/>
    <property type="evidence" value="ECO:0007669"/>
    <property type="project" value="UniProtKB-SubCell"/>
</dbReference>
<keyword evidence="9 12" id="KW-0201">Cytochrome c-type biogenesis</keyword>
<evidence type="ECO:0000256" key="13">
    <source>
        <dbReference type="SAM" id="Phobius"/>
    </source>
</evidence>
<comment type="caution">
    <text evidence="14">The sequence shown here is derived from an EMBL/GenBank/DDBJ whole genome shotgun (WGS) entry which is preliminary data.</text>
</comment>
<name>A0A7X1F5V6_9SPHN</name>
<keyword evidence="6 12" id="KW-1003">Cell membrane</keyword>
<keyword evidence="8 13" id="KW-0812">Transmembrane</keyword>
<evidence type="ECO:0000256" key="11">
    <source>
        <dbReference type="ARBA" id="ARBA00023136"/>
    </source>
</evidence>
<feature type="transmembrane region" description="Helical" evidence="13">
    <location>
        <begin position="34"/>
        <end position="52"/>
    </location>
</feature>
<dbReference type="PANTHER" id="PTHR30070:SF1">
    <property type="entry name" value="CYTOCHROME C BIOGENESIS B-RELATED"/>
    <property type="match status" value="1"/>
</dbReference>
<accession>A0A7X1F5V6</accession>
<evidence type="ECO:0000256" key="5">
    <source>
        <dbReference type="ARBA" id="ARBA00022448"/>
    </source>
</evidence>
<dbReference type="PRINTS" id="PR01414">
    <property type="entry name" value="CCMBBIOGNSIS"/>
</dbReference>
<keyword evidence="7 12" id="KW-0997">Cell inner membrane</keyword>
<evidence type="ECO:0000313" key="14">
    <source>
        <dbReference type="EMBL" id="MBC2650972.1"/>
    </source>
</evidence>
<feature type="transmembrane region" description="Helical" evidence="13">
    <location>
        <begin position="172"/>
        <end position="194"/>
    </location>
</feature>
<evidence type="ECO:0000256" key="6">
    <source>
        <dbReference type="ARBA" id="ARBA00022475"/>
    </source>
</evidence>
<dbReference type="GO" id="GO:0017004">
    <property type="term" value="P:cytochrome complex assembly"/>
    <property type="evidence" value="ECO:0007669"/>
    <property type="project" value="UniProtKB-KW"/>
</dbReference>
<comment type="similarity">
    <text evidence="3 12">Belongs to the CcmB/CycW/HelB family.</text>
</comment>
<evidence type="ECO:0000256" key="2">
    <source>
        <dbReference type="ARBA" id="ARBA00004429"/>
    </source>
</evidence>
<comment type="function">
    <text evidence="1 12">Required for the export of heme to the periplasm for the biogenesis of c-type cytochromes.</text>
</comment>
<evidence type="ECO:0000256" key="1">
    <source>
        <dbReference type="ARBA" id="ARBA00002442"/>
    </source>
</evidence>
<dbReference type="Pfam" id="PF03379">
    <property type="entry name" value="CcmB"/>
    <property type="match status" value="1"/>
</dbReference>
<keyword evidence="10 13" id="KW-1133">Transmembrane helix</keyword>
<evidence type="ECO:0000256" key="9">
    <source>
        <dbReference type="ARBA" id="ARBA00022748"/>
    </source>
</evidence>
<dbReference type="PANTHER" id="PTHR30070">
    <property type="entry name" value="HEME EXPORTER PROTEIN B"/>
    <property type="match status" value="1"/>
</dbReference>
<evidence type="ECO:0000313" key="15">
    <source>
        <dbReference type="Proteomes" id="UP000520156"/>
    </source>
</evidence>
<gene>
    <name evidence="14" type="ORF">H7F49_04585</name>
</gene>
<feature type="transmembrane region" description="Helical" evidence="13">
    <location>
        <begin position="146"/>
        <end position="165"/>
    </location>
</feature>
<feature type="transmembrane region" description="Helical" evidence="13">
    <location>
        <begin position="114"/>
        <end position="134"/>
    </location>
</feature>
<protein>
    <recommendedName>
        <fullName evidence="4 12">Heme exporter protein B</fullName>
    </recommendedName>
</protein>
<feature type="transmembrane region" description="Helical" evidence="13">
    <location>
        <begin position="58"/>
        <end position="79"/>
    </location>
</feature>
<dbReference type="RefSeq" id="WP_185682398.1">
    <property type="nucleotide sequence ID" value="NZ_JACLAU010000004.1"/>
</dbReference>
<reference evidence="14 15" key="1">
    <citation type="submission" date="2020-08" db="EMBL/GenBank/DDBJ databases">
        <title>The genome sequence of Novosphingobium flavum 4Y4.</title>
        <authorList>
            <person name="Liu Y."/>
        </authorList>
    </citation>
    <scope>NUCLEOTIDE SEQUENCE [LARGE SCALE GENOMIC DNA]</scope>
    <source>
        <strain evidence="14 15">4Y4</strain>
    </source>
</reference>
<evidence type="ECO:0000256" key="4">
    <source>
        <dbReference type="ARBA" id="ARBA00016452"/>
    </source>
</evidence>
<evidence type="ECO:0000256" key="10">
    <source>
        <dbReference type="ARBA" id="ARBA00022989"/>
    </source>
</evidence>
<evidence type="ECO:0000256" key="8">
    <source>
        <dbReference type="ARBA" id="ARBA00022692"/>
    </source>
</evidence>
<dbReference type="AlphaFoldDB" id="A0A7X1F5V6"/>
<comment type="subcellular location">
    <subcellularLocation>
        <location evidence="2">Cell inner membrane</location>
        <topology evidence="2">Multi-pass membrane protein</topology>
    </subcellularLocation>
</comment>
<dbReference type="GO" id="GO:0015232">
    <property type="term" value="F:heme transmembrane transporter activity"/>
    <property type="evidence" value="ECO:0007669"/>
    <property type="project" value="InterPro"/>
</dbReference>
<keyword evidence="11 12" id="KW-0472">Membrane</keyword>
<dbReference type="InterPro" id="IPR026031">
    <property type="entry name" value="Cyt_c_CcmB_bac"/>
</dbReference>
<organism evidence="14 15">
    <name type="scientific">Novosphingobium aerophilum</name>
    <dbReference type="NCBI Taxonomy" id="2839843"/>
    <lineage>
        <taxon>Bacteria</taxon>
        <taxon>Pseudomonadati</taxon>
        <taxon>Pseudomonadota</taxon>
        <taxon>Alphaproteobacteria</taxon>
        <taxon>Sphingomonadales</taxon>
        <taxon>Sphingomonadaceae</taxon>
        <taxon>Novosphingobium</taxon>
    </lineage>
</organism>
<feature type="transmembrane region" description="Helical" evidence="13">
    <location>
        <begin position="200"/>
        <end position="223"/>
    </location>
</feature>
<dbReference type="EMBL" id="JACLAU010000004">
    <property type="protein sequence ID" value="MBC2650972.1"/>
    <property type="molecule type" value="Genomic_DNA"/>
</dbReference>
<proteinExistence type="inferred from homology"/>
<evidence type="ECO:0000256" key="7">
    <source>
        <dbReference type="ARBA" id="ARBA00022519"/>
    </source>
</evidence>
<keyword evidence="15" id="KW-1185">Reference proteome</keyword>
<dbReference type="InterPro" id="IPR003544">
    <property type="entry name" value="Cyt_c_biogenesis_CcmB"/>
</dbReference>
<keyword evidence="5 12" id="KW-0813">Transport</keyword>
<evidence type="ECO:0000256" key="12">
    <source>
        <dbReference type="PIRNR" id="PIRNR002764"/>
    </source>
</evidence>
<sequence>MSAPSSAPTLARRLAALLRRDLALLLLGGRRGGAMLPLLFFVAVAMLFPFAVGPDAQVLARTGGGVIWVAALLAAILPLDRLVEPDLELGLFDQWALRGLAEEWIMAVRVIAHWLSFGPPLMLAALPASALLGIGAETLRTVELGLLVGTPGLAAIGVMVAALTAGLRGGAALAGLLVIPLAVPLLVFGAGSLAPGGETGIALTAAVSLVLLAIAPFAGGAAVRAARA</sequence>
<dbReference type="PIRSF" id="PIRSF002764">
    <property type="entry name" value="CcmB"/>
    <property type="match status" value="1"/>
</dbReference>